<gene>
    <name evidence="1" type="ORF">GGQ99_001982</name>
</gene>
<organism evidence="1 2">
    <name type="scientific">Aminobacter niigataensis</name>
    <dbReference type="NCBI Taxonomy" id="83265"/>
    <lineage>
        <taxon>Bacteria</taxon>
        <taxon>Pseudomonadati</taxon>
        <taxon>Pseudomonadota</taxon>
        <taxon>Alphaproteobacteria</taxon>
        <taxon>Hyphomicrobiales</taxon>
        <taxon>Phyllobacteriaceae</taxon>
        <taxon>Aminobacter</taxon>
    </lineage>
</organism>
<dbReference type="Proteomes" id="UP000539538">
    <property type="component" value="Unassembled WGS sequence"/>
</dbReference>
<comment type="caution">
    <text evidence="1">The sequence shown here is derived from an EMBL/GenBank/DDBJ whole genome shotgun (WGS) entry which is preliminary data.</text>
</comment>
<evidence type="ECO:0000313" key="1">
    <source>
        <dbReference type="EMBL" id="MBB4650227.1"/>
    </source>
</evidence>
<dbReference type="EMBL" id="JACHOT010000002">
    <property type="protein sequence ID" value="MBB4650227.1"/>
    <property type="molecule type" value="Genomic_DNA"/>
</dbReference>
<reference evidence="1 2" key="1">
    <citation type="submission" date="2020-08" db="EMBL/GenBank/DDBJ databases">
        <title>Genomic Encyclopedia of Type Strains, Phase IV (KMG-IV): sequencing the most valuable type-strain genomes for metagenomic binning, comparative biology and taxonomic classification.</title>
        <authorList>
            <person name="Goeker M."/>
        </authorList>
    </citation>
    <scope>NUCLEOTIDE SEQUENCE [LARGE SCALE GENOMIC DNA]</scope>
    <source>
        <strain evidence="1 2">DSM 7050</strain>
    </source>
</reference>
<sequence length="190" mass="21378">MRRPGDPCRDVATASAAQCRPIIRCTLSPSVTICHHPAWIAAPHSPRPSNLPYNPRQFLPRERRSRRWHAGRNRRLRSWANVAHDPGRFRPRVPPRALRPGCAGRCASGGMGENARCPGSGTDGDRNRRRDARFAPRTHIRQARPRAPLPELFMRNGQTGNGAWQNGARPLLPLWEKVSPKATDEGCWKK</sequence>
<keyword evidence="2" id="KW-1185">Reference proteome</keyword>
<accession>A0ABR6L095</accession>
<name>A0ABR6L095_9HYPH</name>
<protein>
    <submittedName>
        <fullName evidence="1">Uncharacterized protein</fullName>
    </submittedName>
</protein>
<evidence type="ECO:0000313" key="2">
    <source>
        <dbReference type="Proteomes" id="UP000539538"/>
    </source>
</evidence>
<proteinExistence type="predicted"/>